<name>A0ABT6M032_9ACTN</name>
<dbReference type="SMART" id="SM00347">
    <property type="entry name" value="HTH_MARR"/>
    <property type="match status" value="1"/>
</dbReference>
<reference evidence="2 3" key="1">
    <citation type="submission" date="2023-04" db="EMBL/GenBank/DDBJ databases">
        <title>Forest soil microbial communities from Buena Vista Peninsula, Colon Province, Panama.</title>
        <authorList>
            <person name="Bouskill N."/>
        </authorList>
    </citation>
    <scope>NUCLEOTIDE SEQUENCE [LARGE SCALE GENOMIC DNA]</scope>
    <source>
        <strain evidence="2 3">GGS1</strain>
    </source>
</reference>
<dbReference type="PANTHER" id="PTHR33164:SF99">
    <property type="entry name" value="MARR FAMILY REGULATORY PROTEIN"/>
    <property type="match status" value="1"/>
</dbReference>
<accession>A0ABT6M032</accession>
<dbReference type="Proteomes" id="UP001160499">
    <property type="component" value="Unassembled WGS sequence"/>
</dbReference>
<proteinExistence type="predicted"/>
<protein>
    <submittedName>
        <fullName evidence="2">DNA-binding MarR family transcriptional regulator</fullName>
    </submittedName>
</protein>
<dbReference type="PROSITE" id="PS50995">
    <property type="entry name" value="HTH_MARR_2"/>
    <property type="match status" value="1"/>
</dbReference>
<dbReference type="RefSeq" id="WP_348538984.1">
    <property type="nucleotide sequence ID" value="NZ_JARXVH010000027.1"/>
</dbReference>
<comment type="caution">
    <text evidence="2">The sequence shown here is derived from an EMBL/GenBank/DDBJ whole genome shotgun (WGS) entry which is preliminary data.</text>
</comment>
<evidence type="ECO:0000259" key="1">
    <source>
        <dbReference type="PROSITE" id="PS50995"/>
    </source>
</evidence>
<dbReference type="InterPro" id="IPR036388">
    <property type="entry name" value="WH-like_DNA-bd_sf"/>
</dbReference>
<dbReference type="EMBL" id="JARXVH010000027">
    <property type="protein sequence ID" value="MDH6221907.1"/>
    <property type="molecule type" value="Genomic_DNA"/>
</dbReference>
<dbReference type="PANTHER" id="PTHR33164">
    <property type="entry name" value="TRANSCRIPTIONAL REGULATOR, MARR FAMILY"/>
    <property type="match status" value="1"/>
</dbReference>
<dbReference type="GO" id="GO:0003677">
    <property type="term" value="F:DNA binding"/>
    <property type="evidence" value="ECO:0007669"/>
    <property type="project" value="UniProtKB-KW"/>
</dbReference>
<keyword evidence="3" id="KW-1185">Reference proteome</keyword>
<organism evidence="2 3">
    <name type="scientific">Streptomyces pseudovenezuelae</name>
    <dbReference type="NCBI Taxonomy" id="67350"/>
    <lineage>
        <taxon>Bacteria</taxon>
        <taxon>Bacillati</taxon>
        <taxon>Actinomycetota</taxon>
        <taxon>Actinomycetes</taxon>
        <taxon>Kitasatosporales</taxon>
        <taxon>Streptomycetaceae</taxon>
        <taxon>Streptomyces</taxon>
        <taxon>Streptomyces aurantiacus group</taxon>
    </lineage>
</organism>
<dbReference type="InterPro" id="IPR039422">
    <property type="entry name" value="MarR/SlyA-like"/>
</dbReference>
<evidence type="ECO:0000313" key="2">
    <source>
        <dbReference type="EMBL" id="MDH6221907.1"/>
    </source>
</evidence>
<sequence length="141" mass="15628">MFMIPEEPKGLDADESGTWLEVAALMTRLPAALDAQLQRDAGRSHSEYMILAGLSMSTDRRRRMSELADFVAISLSRLSHTAKRLEKQGWLYRIPDPVNGRFTLAVLTDAGWEKVTAVAPTHAAEVRRLVFDPLTKSSSGT</sequence>
<dbReference type="Gene3D" id="1.10.10.10">
    <property type="entry name" value="Winged helix-like DNA-binding domain superfamily/Winged helix DNA-binding domain"/>
    <property type="match status" value="1"/>
</dbReference>
<gene>
    <name evidence="2" type="ORF">M2283_009254</name>
</gene>
<dbReference type="SUPFAM" id="SSF46785">
    <property type="entry name" value="Winged helix' DNA-binding domain"/>
    <property type="match status" value="1"/>
</dbReference>
<dbReference type="InterPro" id="IPR000835">
    <property type="entry name" value="HTH_MarR-typ"/>
</dbReference>
<feature type="domain" description="HTH marR-type" evidence="1">
    <location>
        <begin position="19"/>
        <end position="141"/>
    </location>
</feature>
<keyword evidence="2" id="KW-0238">DNA-binding</keyword>
<dbReference type="InterPro" id="IPR036390">
    <property type="entry name" value="WH_DNA-bd_sf"/>
</dbReference>
<dbReference type="Pfam" id="PF01047">
    <property type="entry name" value="MarR"/>
    <property type="match status" value="1"/>
</dbReference>
<evidence type="ECO:0000313" key="3">
    <source>
        <dbReference type="Proteomes" id="UP001160499"/>
    </source>
</evidence>